<evidence type="ECO:0000256" key="4">
    <source>
        <dbReference type="ARBA" id="ARBA00016461"/>
    </source>
</evidence>
<comment type="similarity">
    <text evidence="3 12">Belongs to the CcmD/CycX/HelD family.</text>
</comment>
<evidence type="ECO:0000256" key="8">
    <source>
        <dbReference type="ARBA" id="ARBA00022692"/>
    </source>
</evidence>
<evidence type="ECO:0000256" key="1">
    <source>
        <dbReference type="ARBA" id="ARBA00002442"/>
    </source>
</evidence>
<accession>A0A6B3SMA6</accession>
<evidence type="ECO:0000313" key="15">
    <source>
        <dbReference type="Proteomes" id="UP000482155"/>
    </source>
</evidence>
<comment type="subcellular location">
    <subcellularLocation>
        <location evidence="2 12">Cell inner membrane</location>
        <topology evidence="2 12">Single-pass membrane protein</topology>
    </subcellularLocation>
</comment>
<keyword evidence="8 12" id="KW-0812">Transmembrane</keyword>
<keyword evidence="7 12" id="KW-0997">Cell inner membrane</keyword>
<organism evidence="14 15">
    <name type="scientific">Noviherbaspirillum galbum</name>
    <dbReference type="NCBI Taxonomy" id="2709383"/>
    <lineage>
        <taxon>Bacteria</taxon>
        <taxon>Pseudomonadati</taxon>
        <taxon>Pseudomonadota</taxon>
        <taxon>Betaproteobacteria</taxon>
        <taxon>Burkholderiales</taxon>
        <taxon>Oxalobacteraceae</taxon>
        <taxon>Noviherbaspirillum</taxon>
    </lineage>
</organism>
<dbReference type="EMBL" id="JAAIVB010000037">
    <property type="protein sequence ID" value="NEX61578.1"/>
    <property type="molecule type" value="Genomic_DNA"/>
</dbReference>
<sequence>MNWHGMNEFISMGGYALYVWGAAGMTALLVAGEVLALRSRTKAIVRQHQRALRRERHPTDGIGGRNGKNGKNGKDGHEGKA</sequence>
<evidence type="ECO:0000256" key="11">
    <source>
        <dbReference type="ARBA" id="ARBA00023136"/>
    </source>
</evidence>
<evidence type="ECO:0000256" key="6">
    <source>
        <dbReference type="ARBA" id="ARBA00022475"/>
    </source>
</evidence>
<evidence type="ECO:0000256" key="12">
    <source>
        <dbReference type="RuleBase" id="RU363101"/>
    </source>
</evidence>
<evidence type="ECO:0000256" key="13">
    <source>
        <dbReference type="SAM" id="MobiDB-lite"/>
    </source>
</evidence>
<evidence type="ECO:0000256" key="9">
    <source>
        <dbReference type="ARBA" id="ARBA00022748"/>
    </source>
</evidence>
<gene>
    <name evidence="14" type="primary">ccmD</name>
    <name evidence="14" type="ORF">G3574_10850</name>
</gene>
<dbReference type="GO" id="GO:0017004">
    <property type="term" value="P:cytochrome complex assembly"/>
    <property type="evidence" value="ECO:0007669"/>
    <property type="project" value="UniProtKB-KW"/>
</dbReference>
<keyword evidence="5 12" id="KW-0813">Transport</keyword>
<comment type="function">
    <text evidence="1 12">Required for the export of heme to the periplasm for the biogenesis of c-type cytochromes.</text>
</comment>
<feature type="compositionally biased region" description="Basic and acidic residues" evidence="13">
    <location>
        <begin position="72"/>
        <end position="81"/>
    </location>
</feature>
<evidence type="ECO:0000256" key="2">
    <source>
        <dbReference type="ARBA" id="ARBA00004377"/>
    </source>
</evidence>
<dbReference type="InterPro" id="IPR007078">
    <property type="entry name" value="Haem_export_protD_CcmD"/>
</dbReference>
<dbReference type="InterPro" id="IPR052075">
    <property type="entry name" value="Heme_exporter_D"/>
</dbReference>
<keyword evidence="6 12" id="KW-1003">Cell membrane</keyword>
<evidence type="ECO:0000313" key="14">
    <source>
        <dbReference type="EMBL" id="NEX61578.1"/>
    </source>
</evidence>
<dbReference type="GO" id="GO:0015886">
    <property type="term" value="P:heme transport"/>
    <property type="evidence" value="ECO:0007669"/>
    <property type="project" value="InterPro"/>
</dbReference>
<dbReference type="Proteomes" id="UP000482155">
    <property type="component" value="Unassembled WGS sequence"/>
</dbReference>
<keyword evidence="15" id="KW-1185">Reference proteome</keyword>
<dbReference type="Pfam" id="PF04995">
    <property type="entry name" value="CcmD"/>
    <property type="match status" value="1"/>
</dbReference>
<keyword evidence="11 12" id="KW-0472">Membrane</keyword>
<name>A0A6B3SMA6_9BURK</name>
<dbReference type="PANTHER" id="PTHR37531">
    <property type="entry name" value="HEME EXPORTER PROTEIN D"/>
    <property type="match status" value="1"/>
</dbReference>
<feature type="region of interest" description="Disordered" evidence="13">
    <location>
        <begin position="47"/>
        <end position="81"/>
    </location>
</feature>
<reference evidence="14 15" key="1">
    <citation type="submission" date="2020-02" db="EMBL/GenBank/DDBJ databases">
        <authorList>
            <person name="Kim M.K."/>
        </authorList>
    </citation>
    <scope>NUCLEOTIDE SEQUENCE [LARGE SCALE GENOMIC DNA]</scope>
    <source>
        <strain evidence="14 15">17J57-3</strain>
    </source>
</reference>
<keyword evidence="10 12" id="KW-1133">Transmembrane helix</keyword>
<comment type="caution">
    <text evidence="14">The sequence shown here is derived from an EMBL/GenBank/DDBJ whole genome shotgun (WGS) entry which is preliminary data.</text>
</comment>
<evidence type="ECO:0000256" key="5">
    <source>
        <dbReference type="ARBA" id="ARBA00022448"/>
    </source>
</evidence>
<dbReference type="NCBIfam" id="TIGR03141">
    <property type="entry name" value="cytochro_ccmD"/>
    <property type="match status" value="1"/>
</dbReference>
<evidence type="ECO:0000256" key="7">
    <source>
        <dbReference type="ARBA" id="ARBA00022519"/>
    </source>
</evidence>
<feature type="transmembrane region" description="Helical" evidence="12">
    <location>
        <begin position="15"/>
        <end position="37"/>
    </location>
</feature>
<dbReference type="AlphaFoldDB" id="A0A6B3SMA6"/>
<dbReference type="GO" id="GO:0005886">
    <property type="term" value="C:plasma membrane"/>
    <property type="evidence" value="ECO:0007669"/>
    <property type="project" value="UniProtKB-SubCell"/>
</dbReference>
<feature type="compositionally biased region" description="Basic residues" evidence="13">
    <location>
        <begin position="47"/>
        <end position="56"/>
    </location>
</feature>
<keyword evidence="9 12" id="KW-0201">Cytochrome c-type biogenesis</keyword>
<protein>
    <recommendedName>
        <fullName evidence="4 12">Heme exporter protein D</fullName>
    </recommendedName>
</protein>
<evidence type="ECO:0000256" key="3">
    <source>
        <dbReference type="ARBA" id="ARBA00008741"/>
    </source>
</evidence>
<dbReference type="PANTHER" id="PTHR37531:SF1">
    <property type="entry name" value="HEME EXPORTER PROTEIN D"/>
    <property type="match status" value="1"/>
</dbReference>
<evidence type="ECO:0000256" key="10">
    <source>
        <dbReference type="ARBA" id="ARBA00022989"/>
    </source>
</evidence>
<proteinExistence type="inferred from homology"/>
<dbReference type="GO" id="GO:1903607">
    <property type="term" value="P:cytochrome c biosynthetic process"/>
    <property type="evidence" value="ECO:0007669"/>
    <property type="project" value="TreeGrafter"/>
</dbReference>